<sequence length="401" mass="47814">MESNGLRIPRIDLENFEDSQFKYSKYVLTSPRSLEACSLLGIPPVDLLHKSRTEFLQHFKKLPPSKIEELYIKSEEQRRDKLVKAKLQRQKLLAHTAEYNHENDIFQPAEICPVNDEYWVPHIRRNSVSHLSSKKNHNFSNFEPIILKKDSHLTENLQPSASRPQSAVCRKSQYGKSSNGVLQNHGQRLMRRASYSSFDKERQFWTRKQSQEKLQNDQRERAIKRYKEKLNKVEKHRNQILKEKERNLIAAHHERARKVSQVLERRKQLKKMIDEYRKELYEAREQSVQRAIERVSSRLSEEQKRLASERRQKQMQVEENVKEMQRREQELRKAAELALQQKDEHIRRLIEEKEARIQQSRNLALAAECLREEMLRVYNLDSFDKKVQKVTLINEMGLNGN</sequence>
<keyword evidence="4" id="KW-1185">Reference proteome</keyword>
<organism evidence="3 4">
    <name type="scientific">Schistosoma mekongi</name>
    <name type="common">Parasitic worm</name>
    <dbReference type="NCBI Taxonomy" id="38744"/>
    <lineage>
        <taxon>Eukaryota</taxon>
        <taxon>Metazoa</taxon>
        <taxon>Spiralia</taxon>
        <taxon>Lophotrochozoa</taxon>
        <taxon>Platyhelminthes</taxon>
        <taxon>Trematoda</taxon>
        <taxon>Digenea</taxon>
        <taxon>Strigeidida</taxon>
        <taxon>Schistosomatoidea</taxon>
        <taxon>Schistosomatidae</taxon>
        <taxon>Schistosoma</taxon>
    </lineage>
</organism>
<reference evidence="3" key="1">
    <citation type="submission" date="2022-04" db="EMBL/GenBank/DDBJ databases">
        <authorList>
            <person name="Xu L."/>
            <person name="Lv Z."/>
        </authorList>
    </citation>
    <scope>NUCLEOTIDE SEQUENCE</scope>
    <source>
        <strain evidence="3">LV_2022a</strain>
    </source>
</reference>
<reference evidence="3" key="2">
    <citation type="journal article" date="2023" name="Infect Dis Poverty">
        <title>Chromosome-scale genome of the human blood fluke Schistosoma mekongi and its implications for public health.</title>
        <authorList>
            <person name="Zhou M."/>
            <person name="Xu L."/>
            <person name="Xu D."/>
            <person name="Chen W."/>
            <person name="Khan J."/>
            <person name="Hu Y."/>
            <person name="Huang H."/>
            <person name="Wei H."/>
            <person name="Zhang Y."/>
            <person name="Chusongsang P."/>
            <person name="Tanasarnprasert K."/>
            <person name="Hu X."/>
            <person name="Limpanont Y."/>
            <person name="Lv Z."/>
        </authorList>
    </citation>
    <scope>NUCLEOTIDE SEQUENCE</scope>
    <source>
        <strain evidence="3">LV_2022a</strain>
    </source>
</reference>
<protein>
    <recommendedName>
        <fullName evidence="5">Coiled-coil domain-containing protein 177</fullName>
    </recommendedName>
</protein>
<dbReference type="PANTHER" id="PTHR33663:SF2">
    <property type="entry name" value="COILED-COIL DOMAIN-CONTAINING PROTEIN 177"/>
    <property type="match status" value="1"/>
</dbReference>
<accession>A0AAE1ZAR4</accession>
<evidence type="ECO:0000313" key="3">
    <source>
        <dbReference type="EMBL" id="KAK4470325.1"/>
    </source>
</evidence>
<feature type="region of interest" description="Disordered" evidence="2">
    <location>
        <begin position="157"/>
        <end position="181"/>
    </location>
</feature>
<gene>
    <name evidence="3" type="ORF">MN116_005890</name>
</gene>
<dbReference type="AlphaFoldDB" id="A0AAE1ZAR4"/>
<evidence type="ECO:0000313" key="4">
    <source>
        <dbReference type="Proteomes" id="UP001292079"/>
    </source>
</evidence>
<comment type="caution">
    <text evidence="3">The sequence shown here is derived from an EMBL/GenBank/DDBJ whole genome shotgun (WGS) entry which is preliminary data.</text>
</comment>
<name>A0AAE1ZAR4_SCHME</name>
<evidence type="ECO:0008006" key="5">
    <source>
        <dbReference type="Google" id="ProtNLM"/>
    </source>
</evidence>
<evidence type="ECO:0000256" key="1">
    <source>
        <dbReference type="SAM" id="Coils"/>
    </source>
</evidence>
<dbReference type="PANTHER" id="PTHR33663">
    <property type="entry name" value="COILED-COIL DOMAIN-CONTAINING PROTEIN 177"/>
    <property type="match status" value="1"/>
</dbReference>
<proteinExistence type="predicted"/>
<evidence type="ECO:0000256" key="2">
    <source>
        <dbReference type="SAM" id="MobiDB-lite"/>
    </source>
</evidence>
<dbReference type="EMBL" id="JALJAT010000004">
    <property type="protein sequence ID" value="KAK4470325.1"/>
    <property type="molecule type" value="Genomic_DNA"/>
</dbReference>
<dbReference type="InterPro" id="IPR029090">
    <property type="entry name" value="DUF4659"/>
</dbReference>
<feature type="coiled-coil region" evidence="1">
    <location>
        <begin position="216"/>
        <end position="352"/>
    </location>
</feature>
<keyword evidence="1" id="KW-0175">Coiled coil</keyword>
<dbReference type="Proteomes" id="UP001292079">
    <property type="component" value="Unassembled WGS sequence"/>
</dbReference>